<sequence length="123" mass="13418">MRYLFQPLSRVPVQTHRRREVLPISDVFPDPFVSTPITDCFNGEKKSCLIVVQSDFTGIDFYSRVGVFGAVFAGFGIDHTADPADFHPLASLPAVLTEADNACAEMVVDRGAAAQRRCSGQLA</sequence>
<name>A0ABS4C3P7_9PSED</name>
<dbReference type="Proteomes" id="UP000673197">
    <property type="component" value="Unassembled WGS sequence"/>
</dbReference>
<comment type="caution">
    <text evidence="1">The sequence shown here is derived from an EMBL/GenBank/DDBJ whole genome shotgun (WGS) entry which is preliminary data.</text>
</comment>
<evidence type="ECO:0000313" key="1">
    <source>
        <dbReference type="EMBL" id="MBP0945263.1"/>
    </source>
</evidence>
<evidence type="ECO:0000313" key="2">
    <source>
        <dbReference type="Proteomes" id="UP000673197"/>
    </source>
</evidence>
<keyword evidence="2" id="KW-1185">Reference proteome</keyword>
<protein>
    <submittedName>
        <fullName evidence="1">Uncharacterized protein</fullName>
    </submittedName>
</protein>
<dbReference type="EMBL" id="JAFFZW010000002">
    <property type="protein sequence ID" value="MBP0945263.1"/>
    <property type="molecule type" value="Genomic_DNA"/>
</dbReference>
<reference evidence="1 2" key="1">
    <citation type="journal article" date="2022" name="Syst. Appl. Microbiol.">
        <title>Pseudomonas alliivorans sp. nov., a plant-pathogenic bacterium isolated from onion foliage in Georgia, USA.</title>
        <authorList>
            <person name="Zhao M."/>
            <person name="Tyson C."/>
            <person name="Chen H.C."/>
            <person name="Paudel S."/>
            <person name="Gitaitis R."/>
            <person name="Kvitko B."/>
            <person name="Dutta B."/>
        </authorList>
    </citation>
    <scope>NUCLEOTIDE SEQUENCE [LARGE SCALE GENOMIC DNA]</scope>
    <source>
        <strain evidence="1 2">20GA0068</strain>
    </source>
</reference>
<dbReference type="RefSeq" id="WP_184323442.1">
    <property type="nucleotide sequence ID" value="NZ_JAFFZW010000002.1"/>
</dbReference>
<organism evidence="1 2">
    <name type="scientific">Pseudomonas alliivorans</name>
    <dbReference type="NCBI Taxonomy" id="2810613"/>
    <lineage>
        <taxon>Bacteria</taxon>
        <taxon>Pseudomonadati</taxon>
        <taxon>Pseudomonadota</taxon>
        <taxon>Gammaproteobacteria</taxon>
        <taxon>Pseudomonadales</taxon>
        <taxon>Pseudomonadaceae</taxon>
        <taxon>Pseudomonas</taxon>
    </lineage>
</organism>
<accession>A0ABS4C3P7</accession>
<gene>
    <name evidence="1" type="ORF">JTJ32_07995</name>
</gene>
<proteinExistence type="predicted"/>